<dbReference type="AlphaFoldDB" id="A0A9P0ZN30"/>
<gene>
    <name evidence="3" type="ORF">CEURO_LOCUS18052</name>
</gene>
<keyword evidence="2" id="KW-0732">Signal</keyword>
<keyword evidence="4" id="KW-1185">Reference proteome</keyword>
<reference evidence="3" key="1">
    <citation type="submission" date="2022-07" db="EMBL/GenBank/DDBJ databases">
        <authorList>
            <person name="Macas J."/>
            <person name="Novak P."/>
            <person name="Neumann P."/>
        </authorList>
    </citation>
    <scope>NUCLEOTIDE SEQUENCE</scope>
</reference>
<dbReference type="Proteomes" id="UP001152484">
    <property type="component" value="Unassembled WGS sequence"/>
</dbReference>
<comment type="caution">
    <text evidence="3">The sequence shown here is derived from an EMBL/GenBank/DDBJ whole genome shotgun (WGS) entry which is preliminary data.</text>
</comment>
<dbReference type="PANTHER" id="PTHR13833">
    <property type="match status" value="1"/>
</dbReference>
<evidence type="ECO:0000256" key="1">
    <source>
        <dbReference type="SAM" id="MobiDB-lite"/>
    </source>
</evidence>
<dbReference type="InterPro" id="IPR011042">
    <property type="entry name" value="6-blade_b-propeller_TolB-like"/>
</dbReference>
<feature type="signal peptide" evidence="2">
    <location>
        <begin position="1"/>
        <end position="18"/>
    </location>
</feature>
<name>A0A9P0ZN30_CUSEU</name>
<evidence type="ECO:0000256" key="2">
    <source>
        <dbReference type="SAM" id="SignalP"/>
    </source>
</evidence>
<feature type="chain" id="PRO_5040378862" description="NHL domain-containing protein" evidence="2">
    <location>
        <begin position="19"/>
        <end position="437"/>
    </location>
</feature>
<proteinExistence type="predicted"/>
<dbReference type="PANTHER" id="PTHR13833:SF71">
    <property type="entry name" value="NHL DOMAIN-CONTAINING PROTEIN"/>
    <property type="match status" value="1"/>
</dbReference>
<protein>
    <recommendedName>
        <fullName evidence="5">NHL domain-containing protein</fullName>
    </recommendedName>
</protein>
<sequence length="437" mass="47722">MATLIHVLALSVFFYILGRTPSAAFAGIDYEDGYSVSTLFDGNKLQIYPHSVLPQPGSSNLFLLDSTHSTVYTVSIPESGEVSLERLAGNGMSNYSDGDLSSAMFYKPKSFAVDARGNLYVADAKNKHAIRKISKSGVTTIAGGVSDTAGKKDGSGKEATFSDEYELVFVPQRCALIISDIGNRLVRQINLRAEDCSTKSQSGLGSTISWFLGVGLSCLFGLVVGFLLRPFVIPHGGSMHLWYKGTWKHFLMNLGRQVRILCFELRSAVVNSSSYSLIKQIICLSFSHLSLMFISPFTSRRVVETWKPYGKTVSLLDLDCQNSNEPAAKYPRIILAKDAPLLDLDGMSAASKKAQPDLVDNEMKDLIHFDDGFLLSYNSGTVFHKENEGAKEYGRKGKIDSMIEANLSGLVEMTSTTSSTECPDSSMGLSIARKKVK</sequence>
<feature type="region of interest" description="Disordered" evidence="1">
    <location>
        <begin position="416"/>
        <end position="437"/>
    </location>
</feature>
<dbReference type="OrthoDB" id="342730at2759"/>
<evidence type="ECO:0008006" key="5">
    <source>
        <dbReference type="Google" id="ProtNLM"/>
    </source>
</evidence>
<dbReference type="Gene3D" id="2.120.10.30">
    <property type="entry name" value="TolB, C-terminal domain"/>
    <property type="match status" value="1"/>
</dbReference>
<organism evidence="3 4">
    <name type="scientific">Cuscuta europaea</name>
    <name type="common">European dodder</name>
    <dbReference type="NCBI Taxonomy" id="41803"/>
    <lineage>
        <taxon>Eukaryota</taxon>
        <taxon>Viridiplantae</taxon>
        <taxon>Streptophyta</taxon>
        <taxon>Embryophyta</taxon>
        <taxon>Tracheophyta</taxon>
        <taxon>Spermatophyta</taxon>
        <taxon>Magnoliopsida</taxon>
        <taxon>eudicotyledons</taxon>
        <taxon>Gunneridae</taxon>
        <taxon>Pentapetalae</taxon>
        <taxon>asterids</taxon>
        <taxon>lamiids</taxon>
        <taxon>Solanales</taxon>
        <taxon>Convolvulaceae</taxon>
        <taxon>Cuscuteae</taxon>
        <taxon>Cuscuta</taxon>
        <taxon>Cuscuta subgen. Cuscuta</taxon>
    </lineage>
</organism>
<accession>A0A9P0ZN30</accession>
<evidence type="ECO:0000313" key="4">
    <source>
        <dbReference type="Proteomes" id="UP001152484"/>
    </source>
</evidence>
<dbReference type="EMBL" id="CAMAPE010000051">
    <property type="protein sequence ID" value="CAH9108267.1"/>
    <property type="molecule type" value="Genomic_DNA"/>
</dbReference>
<dbReference type="SUPFAM" id="SSF101898">
    <property type="entry name" value="NHL repeat"/>
    <property type="match status" value="1"/>
</dbReference>
<evidence type="ECO:0000313" key="3">
    <source>
        <dbReference type="EMBL" id="CAH9108267.1"/>
    </source>
</evidence>